<evidence type="ECO:0000256" key="3">
    <source>
        <dbReference type="ARBA" id="ARBA00022989"/>
    </source>
</evidence>
<keyword evidence="8" id="KW-1185">Reference proteome</keyword>
<name>A0A834JQD6_VESGE</name>
<dbReference type="InterPro" id="IPR028082">
    <property type="entry name" value="Peripla_BP_I"/>
</dbReference>
<dbReference type="Gene3D" id="3.40.50.2300">
    <property type="match status" value="1"/>
</dbReference>
<dbReference type="SUPFAM" id="SSF53822">
    <property type="entry name" value="Periplasmic binding protein-like I"/>
    <property type="match status" value="1"/>
</dbReference>
<protein>
    <recommendedName>
        <fullName evidence="6">Receptor ligand binding region domain-containing protein</fullName>
    </recommendedName>
</protein>
<evidence type="ECO:0000313" key="8">
    <source>
        <dbReference type="Proteomes" id="UP000617340"/>
    </source>
</evidence>
<dbReference type="Pfam" id="PF01094">
    <property type="entry name" value="ANF_receptor"/>
    <property type="match status" value="1"/>
</dbReference>
<keyword evidence="3" id="KW-1133">Transmembrane helix</keyword>
<evidence type="ECO:0000256" key="1">
    <source>
        <dbReference type="ARBA" id="ARBA00004370"/>
    </source>
</evidence>
<dbReference type="AlphaFoldDB" id="A0A834JQD6"/>
<dbReference type="EMBL" id="JACSDZ010000011">
    <property type="protein sequence ID" value="KAF7391422.1"/>
    <property type="molecule type" value="Genomic_DNA"/>
</dbReference>
<keyword evidence="2" id="KW-0812">Transmembrane</keyword>
<dbReference type="InterPro" id="IPR050726">
    <property type="entry name" value="mGluR"/>
</dbReference>
<dbReference type="Proteomes" id="UP000617340">
    <property type="component" value="Unassembled WGS sequence"/>
</dbReference>
<reference evidence="7" key="1">
    <citation type="journal article" date="2020" name="G3 (Bethesda)">
        <title>High-Quality Assemblies for Three Invasive Social Wasps from the &lt;i&gt;Vespula&lt;/i&gt; Genus.</title>
        <authorList>
            <person name="Harrop T.W.R."/>
            <person name="Guhlin J."/>
            <person name="McLaughlin G.M."/>
            <person name="Permina E."/>
            <person name="Stockwell P."/>
            <person name="Gilligan J."/>
            <person name="Le Lec M.F."/>
            <person name="Gruber M.A.M."/>
            <person name="Quinn O."/>
            <person name="Lovegrove M."/>
            <person name="Duncan E.J."/>
            <person name="Remnant E.J."/>
            <person name="Van Eeckhoven J."/>
            <person name="Graham B."/>
            <person name="Knapp R.A."/>
            <person name="Langford K.W."/>
            <person name="Kronenberg Z."/>
            <person name="Press M.O."/>
            <person name="Eacker S.M."/>
            <person name="Wilson-Rankin E.E."/>
            <person name="Purcell J."/>
            <person name="Lester P.J."/>
            <person name="Dearden P.K."/>
        </authorList>
    </citation>
    <scope>NUCLEOTIDE SEQUENCE</scope>
    <source>
        <strain evidence="7">Linc-1</strain>
    </source>
</reference>
<dbReference type="InterPro" id="IPR001828">
    <property type="entry name" value="ANF_lig-bd_rcpt"/>
</dbReference>
<organism evidence="7 8">
    <name type="scientific">Vespula germanica</name>
    <name type="common">German yellow jacket</name>
    <name type="synonym">Paravespula germanica</name>
    <dbReference type="NCBI Taxonomy" id="30212"/>
    <lineage>
        <taxon>Eukaryota</taxon>
        <taxon>Metazoa</taxon>
        <taxon>Ecdysozoa</taxon>
        <taxon>Arthropoda</taxon>
        <taxon>Hexapoda</taxon>
        <taxon>Insecta</taxon>
        <taxon>Pterygota</taxon>
        <taxon>Neoptera</taxon>
        <taxon>Endopterygota</taxon>
        <taxon>Hymenoptera</taxon>
        <taxon>Apocrita</taxon>
        <taxon>Aculeata</taxon>
        <taxon>Vespoidea</taxon>
        <taxon>Vespidae</taxon>
        <taxon>Vespinae</taxon>
        <taxon>Vespula</taxon>
    </lineage>
</organism>
<feature type="domain" description="Receptor ligand binding region" evidence="6">
    <location>
        <begin position="8"/>
        <end position="194"/>
    </location>
</feature>
<evidence type="ECO:0000259" key="6">
    <source>
        <dbReference type="Pfam" id="PF01094"/>
    </source>
</evidence>
<comment type="subcellular location">
    <subcellularLocation>
        <location evidence="1">Membrane</location>
    </subcellularLocation>
</comment>
<proteinExistence type="predicted"/>
<dbReference type="PANTHER" id="PTHR24060">
    <property type="entry name" value="METABOTROPIC GLUTAMATE RECEPTOR"/>
    <property type="match status" value="1"/>
</dbReference>
<keyword evidence="5" id="KW-0325">Glycoprotein</keyword>
<evidence type="ECO:0000256" key="2">
    <source>
        <dbReference type="ARBA" id="ARBA00022692"/>
    </source>
</evidence>
<evidence type="ECO:0000313" key="7">
    <source>
        <dbReference type="EMBL" id="KAF7391422.1"/>
    </source>
</evidence>
<accession>A0A834JQD6</accession>
<sequence length="225" mass="24798">MDSNPIRTALSVCKSLIAKQVYAVVVSHPLTGDLSPAAVSYTSGFYHIPVIGISSRDSAFSDKNIHVSFLRTVPPYSHQADVWVELLKYFNYMKIIFIHSSDTDGRALLGRFQTTSQNLEDDVEIKVHVESVIEFEPGLESFVEHLMDMKNAQARVCLMYATKTDAKVIFRDAASLNMTGAGYVWIVTEQALDAPNAPEGLLGLKLINASAEKAHIKDSLSGYTL</sequence>
<comment type="caution">
    <text evidence="7">The sequence shown here is derived from an EMBL/GenBank/DDBJ whole genome shotgun (WGS) entry which is preliminary data.</text>
</comment>
<evidence type="ECO:0000256" key="5">
    <source>
        <dbReference type="ARBA" id="ARBA00023180"/>
    </source>
</evidence>
<evidence type="ECO:0000256" key="4">
    <source>
        <dbReference type="ARBA" id="ARBA00023136"/>
    </source>
</evidence>
<gene>
    <name evidence="7" type="ORF">HZH68_010965</name>
</gene>
<keyword evidence="4" id="KW-0472">Membrane</keyword>
<dbReference type="GO" id="GO:0016020">
    <property type="term" value="C:membrane"/>
    <property type="evidence" value="ECO:0007669"/>
    <property type="project" value="UniProtKB-SubCell"/>
</dbReference>